<dbReference type="GO" id="GO:0005758">
    <property type="term" value="C:mitochondrial intermembrane space"/>
    <property type="evidence" value="ECO:0007669"/>
    <property type="project" value="UniProtKB-SubCell"/>
</dbReference>
<dbReference type="PANTHER" id="PTHR15487">
    <property type="entry name" value="ADP-RIBOSYLATION FACTOR-LIKE PROTEIN 2-BINDING PROTEIN"/>
    <property type="match status" value="1"/>
</dbReference>
<keyword evidence="8 12" id="KW-0496">Mitochondrion</keyword>
<dbReference type="AlphaFoldDB" id="A0A0V0GCJ8"/>
<name>A0A0V0GCJ8_TRIDM</name>
<evidence type="ECO:0000256" key="1">
    <source>
        <dbReference type="ARBA" id="ARBA00004120"/>
    </source>
</evidence>
<evidence type="ECO:0000256" key="12">
    <source>
        <dbReference type="RuleBase" id="RU367099"/>
    </source>
</evidence>
<keyword evidence="10 12" id="KW-0539">Nucleus</keyword>
<evidence type="ECO:0000256" key="7">
    <source>
        <dbReference type="ARBA" id="ARBA00023069"/>
    </source>
</evidence>
<reference evidence="14" key="1">
    <citation type="journal article" date="2018" name="J. Proteomics">
        <title>Exploring the molecular complexity of Triatoma dimidiata sialome.</title>
        <authorList>
            <person name="Santiago P.B."/>
            <person name="de Araujo C.N."/>
            <person name="Charneau S."/>
            <person name="Bastos I.M.D."/>
            <person name="Assumpcao T.C.F."/>
            <person name="Queiroz R.M.L."/>
            <person name="Praca Y.R."/>
            <person name="Cordeiro T.M."/>
            <person name="Garcia C.H.S."/>
            <person name="da Silva I.G."/>
            <person name="Raiol T."/>
            <person name="Motta F.N."/>
            <person name="de Araujo Oliveira J.V."/>
            <person name="de Sousa M.V."/>
            <person name="Ribeiro J.M.C."/>
            <person name="de Santana J.M."/>
        </authorList>
    </citation>
    <scope>NUCLEOTIDE SEQUENCE</scope>
    <source>
        <strain evidence="14">Santander</strain>
        <tissue evidence="14">Salivary glands</tissue>
    </source>
</reference>
<proteinExistence type="inferred from homology"/>
<protein>
    <recommendedName>
        <fullName evidence="5 12">ADP-ribosylation factor-like protein 2-binding protein</fullName>
        <shortName evidence="12">ARF-like 2-binding protein</shortName>
    </recommendedName>
</protein>
<keyword evidence="11 12" id="KW-0966">Cell projection</keyword>
<keyword evidence="6 12" id="KW-0963">Cytoplasm</keyword>
<dbReference type="EMBL" id="GECL01000566">
    <property type="protein sequence ID" value="JAP05558.1"/>
    <property type="molecule type" value="Transcribed_RNA"/>
</dbReference>
<dbReference type="GO" id="GO:0005813">
    <property type="term" value="C:centrosome"/>
    <property type="evidence" value="ECO:0007669"/>
    <property type="project" value="UniProtKB-SubCell"/>
</dbReference>
<dbReference type="GO" id="GO:0051457">
    <property type="term" value="P:maintenance of protein location in nucleus"/>
    <property type="evidence" value="ECO:0007669"/>
    <property type="project" value="TreeGrafter"/>
</dbReference>
<evidence type="ECO:0000256" key="11">
    <source>
        <dbReference type="ARBA" id="ARBA00023273"/>
    </source>
</evidence>
<evidence type="ECO:0000256" key="4">
    <source>
        <dbReference type="ARBA" id="ARBA00009880"/>
    </source>
</evidence>
<evidence type="ECO:0000256" key="6">
    <source>
        <dbReference type="ARBA" id="ARBA00022490"/>
    </source>
</evidence>
<keyword evidence="9 12" id="KW-0206">Cytoskeleton</keyword>
<dbReference type="Gene3D" id="1.20.1520.10">
    <property type="entry name" value="ADP-ribosylation factor-like 2-binding protein, domain"/>
    <property type="match status" value="1"/>
</dbReference>
<dbReference type="InterPro" id="IPR042541">
    <property type="entry name" value="BART_sf"/>
</dbReference>
<evidence type="ECO:0000256" key="10">
    <source>
        <dbReference type="ARBA" id="ARBA00023242"/>
    </source>
</evidence>
<evidence type="ECO:0000256" key="3">
    <source>
        <dbReference type="ARBA" id="ARBA00004300"/>
    </source>
</evidence>
<keyword evidence="7 12" id="KW-0969">Cilium</keyword>
<dbReference type="GO" id="GO:0005634">
    <property type="term" value="C:nucleus"/>
    <property type="evidence" value="ECO:0007669"/>
    <property type="project" value="UniProtKB-SubCell"/>
</dbReference>
<dbReference type="Pfam" id="PF11527">
    <property type="entry name" value="ARL2_Bind_BART"/>
    <property type="match status" value="1"/>
</dbReference>
<comment type="similarity">
    <text evidence="4 12">Belongs to the ARL2BP family.</text>
</comment>
<dbReference type="PANTHER" id="PTHR15487:SF4">
    <property type="entry name" value="ADP-RIBOSYLATION FACTOR-LIKE PROTEIN 2-BINDING PROTEIN"/>
    <property type="match status" value="1"/>
</dbReference>
<evidence type="ECO:0000256" key="2">
    <source>
        <dbReference type="ARBA" id="ARBA00004123"/>
    </source>
</evidence>
<dbReference type="InterPro" id="IPR038849">
    <property type="entry name" value="ARL2BP"/>
</dbReference>
<feature type="domain" description="BART" evidence="13">
    <location>
        <begin position="31"/>
        <end position="144"/>
    </location>
</feature>
<dbReference type="InterPro" id="IPR023379">
    <property type="entry name" value="BART_dom"/>
</dbReference>
<evidence type="ECO:0000256" key="8">
    <source>
        <dbReference type="ARBA" id="ARBA00023128"/>
    </source>
</evidence>
<evidence type="ECO:0000313" key="14">
    <source>
        <dbReference type="EMBL" id="JAP05558.1"/>
    </source>
</evidence>
<comment type="subcellular location">
    <subcellularLocation>
        <location evidence="1 12">Cytoplasm</location>
        <location evidence="1 12">Cytoskeleton</location>
        <location evidence="1 12">Cilium basal body</location>
    </subcellularLocation>
    <subcellularLocation>
        <location evidence="3 12">Cytoplasm</location>
        <location evidence="3 12">Cytoskeleton</location>
        <location evidence="3 12">Microtubule organizing center</location>
        <location evidence="3 12">Centrosome</location>
    </subcellularLocation>
    <subcellularLocation>
        <location evidence="12">Cytoplasm</location>
    </subcellularLocation>
    <subcellularLocation>
        <location evidence="2 12">Nucleus</location>
    </subcellularLocation>
    <subcellularLocation>
        <location evidence="12">Mitochondrion intermembrane space</location>
    </subcellularLocation>
</comment>
<accession>A0A0V0GCJ8</accession>
<organism evidence="14">
    <name type="scientific">Triatoma dimidiata</name>
    <name type="common">Kissing bug</name>
    <name type="synonym">Meccus dimidiatus</name>
    <dbReference type="NCBI Taxonomy" id="72491"/>
    <lineage>
        <taxon>Eukaryota</taxon>
        <taxon>Metazoa</taxon>
        <taxon>Ecdysozoa</taxon>
        <taxon>Arthropoda</taxon>
        <taxon>Hexapoda</taxon>
        <taxon>Insecta</taxon>
        <taxon>Pterygota</taxon>
        <taxon>Neoptera</taxon>
        <taxon>Paraneoptera</taxon>
        <taxon>Hemiptera</taxon>
        <taxon>Heteroptera</taxon>
        <taxon>Panheteroptera</taxon>
        <taxon>Cimicomorpha</taxon>
        <taxon>Reduviidae</taxon>
        <taxon>Triatominae</taxon>
        <taxon>Triatoma</taxon>
    </lineage>
</organism>
<dbReference type="GO" id="GO:0005929">
    <property type="term" value="C:cilium"/>
    <property type="evidence" value="ECO:0007669"/>
    <property type="project" value="UniProtKB-UniRule"/>
</dbReference>
<evidence type="ECO:0000256" key="5">
    <source>
        <dbReference type="ARBA" id="ARBA00014849"/>
    </source>
</evidence>
<evidence type="ECO:0000259" key="13">
    <source>
        <dbReference type="Pfam" id="PF11527"/>
    </source>
</evidence>
<sequence>MAQNEFKKMKDLSLHESLEDINISCDTINSFDKIIGIIEDILVDESFQNMQRQFLDQYWDQFDDGEENRLIYMDIFQLYVRIVEQKIEKKLKETINNFEMGQFYDELRKNQDHLDGEVFEMLYTLSDFSAFKEMILDYKAEKEGKTVDLSQDLSIIALS</sequence>
<evidence type="ECO:0000256" key="9">
    <source>
        <dbReference type="ARBA" id="ARBA00023212"/>
    </source>
</evidence>
<comment type="function">
    <text evidence="12">Plays a role as an effector of the ADP-ribosylation factor-like protein 2, ARL2.</text>
</comment>